<dbReference type="Proteomes" id="UP001153636">
    <property type="component" value="Chromosome 17"/>
</dbReference>
<keyword evidence="5" id="KW-0732">Signal</keyword>
<protein>
    <recommendedName>
        <fullName evidence="6">Cytochrome b5 heme-binding domain-containing protein</fullName>
    </recommendedName>
</protein>
<evidence type="ECO:0000256" key="3">
    <source>
        <dbReference type="ARBA" id="ARBA00023004"/>
    </source>
</evidence>
<dbReference type="EMBL" id="OV651829">
    <property type="protein sequence ID" value="CAH1104458.1"/>
    <property type="molecule type" value="Genomic_DNA"/>
</dbReference>
<dbReference type="PANTHER" id="PTHR19359:SF41">
    <property type="entry name" value="GEO08203P1"/>
    <property type="match status" value="1"/>
</dbReference>
<dbReference type="AlphaFoldDB" id="A0A9P0CQL6"/>
<keyword evidence="8" id="KW-1185">Reference proteome</keyword>
<sequence length="152" mass="17756">MAKVVSSFFSTLLPRALSSSVNVESDVREPLEIHTFRDRVITMEEVSCHDSSKDCWIIIYDRVYDVTNFLEEKIWFKMHTFTLKLSYFCSNVEEKTYEDEIVDEKPMQTGNNIGDEDGDVLEDFDDLLVESGRFVESNDEEMPSKRQKLMDD</sequence>
<keyword evidence="3" id="KW-0408">Iron</keyword>
<feature type="signal peptide" evidence="5">
    <location>
        <begin position="1"/>
        <end position="18"/>
    </location>
</feature>
<dbReference type="InterPro" id="IPR001199">
    <property type="entry name" value="Cyt_B5-like_heme/steroid-bd"/>
</dbReference>
<dbReference type="SUPFAM" id="SSF55856">
    <property type="entry name" value="Cytochrome b5-like heme/steroid binding domain"/>
    <property type="match status" value="1"/>
</dbReference>
<evidence type="ECO:0000313" key="7">
    <source>
        <dbReference type="EMBL" id="CAH1104458.1"/>
    </source>
</evidence>
<organism evidence="7 8">
    <name type="scientific">Psylliodes chrysocephalus</name>
    <dbReference type="NCBI Taxonomy" id="3402493"/>
    <lineage>
        <taxon>Eukaryota</taxon>
        <taxon>Metazoa</taxon>
        <taxon>Ecdysozoa</taxon>
        <taxon>Arthropoda</taxon>
        <taxon>Hexapoda</taxon>
        <taxon>Insecta</taxon>
        <taxon>Pterygota</taxon>
        <taxon>Neoptera</taxon>
        <taxon>Endopterygota</taxon>
        <taxon>Coleoptera</taxon>
        <taxon>Polyphaga</taxon>
        <taxon>Cucujiformia</taxon>
        <taxon>Chrysomeloidea</taxon>
        <taxon>Chrysomelidae</taxon>
        <taxon>Galerucinae</taxon>
        <taxon>Alticini</taxon>
        <taxon>Psylliodes</taxon>
    </lineage>
</organism>
<dbReference type="GO" id="GO:0020037">
    <property type="term" value="F:heme binding"/>
    <property type="evidence" value="ECO:0007669"/>
    <property type="project" value="TreeGrafter"/>
</dbReference>
<proteinExistence type="inferred from homology"/>
<dbReference type="Gene3D" id="3.10.120.10">
    <property type="entry name" value="Cytochrome b5-like heme/steroid binding domain"/>
    <property type="match status" value="1"/>
</dbReference>
<dbReference type="GO" id="GO:0016020">
    <property type="term" value="C:membrane"/>
    <property type="evidence" value="ECO:0007669"/>
    <property type="project" value="TreeGrafter"/>
</dbReference>
<dbReference type="OrthoDB" id="260519at2759"/>
<dbReference type="InterPro" id="IPR050668">
    <property type="entry name" value="Cytochrome_b5"/>
</dbReference>
<feature type="domain" description="Cytochrome b5 heme-binding" evidence="6">
    <location>
        <begin position="38"/>
        <end position="72"/>
    </location>
</feature>
<feature type="chain" id="PRO_5040270647" description="Cytochrome b5 heme-binding domain-containing protein" evidence="5">
    <location>
        <begin position="19"/>
        <end position="152"/>
    </location>
</feature>
<comment type="similarity">
    <text evidence="4">Belongs to the cytochrome b5 family.</text>
</comment>
<evidence type="ECO:0000256" key="5">
    <source>
        <dbReference type="SAM" id="SignalP"/>
    </source>
</evidence>
<evidence type="ECO:0000256" key="4">
    <source>
        <dbReference type="ARBA" id="ARBA00038168"/>
    </source>
</evidence>
<dbReference type="InterPro" id="IPR036400">
    <property type="entry name" value="Cyt_B5-like_heme/steroid_sf"/>
</dbReference>
<dbReference type="GO" id="GO:0046872">
    <property type="term" value="F:metal ion binding"/>
    <property type="evidence" value="ECO:0007669"/>
    <property type="project" value="UniProtKB-KW"/>
</dbReference>
<dbReference type="PROSITE" id="PS50255">
    <property type="entry name" value="CYTOCHROME_B5_2"/>
    <property type="match status" value="1"/>
</dbReference>
<evidence type="ECO:0000256" key="2">
    <source>
        <dbReference type="ARBA" id="ARBA00022723"/>
    </source>
</evidence>
<gene>
    <name evidence="7" type="ORF">PSYICH_LOCUS5446</name>
</gene>
<evidence type="ECO:0000256" key="1">
    <source>
        <dbReference type="ARBA" id="ARBA00022617"/>
    </source>
</evidence>
<dbReference type="Pfam" id="PF00173">
    <property type="entry name" value="Cyt-b5"/>
    <property type="match status" value="1"/>
</dbReference>
<keyword evidence="2" id="KW-0479">Metal-binding</keyword>
<keyword evidence="1" id="KW-0349">Heme</keyword>
<evidence type="ECO:0000259" key="6">
    <source>
        <dbReference type="PROSITE" id="PS50255"/>
    </source>
</evidence>
<reference evidence="7" key="1">
    <citation type="submission" date="2022-01" db="EMBL/GenBank/DDBJ databases">
        <authorList>
            <person name="King R."/>
        </authorList>
    </citation>
    <scope>NUCLEOTIDE SEQUENCE</scope>
</reference>
<evidence type="ECO:0000313" key="8">
    <source>
        <dbReference type="Proteomes" id="UP001153636"/>
    </source>
</evidence>
<dbReference type="PANTHER" id="PTHR19359">
    <property type="entry name" value="CYTOCHROME B5"/>
    <property type="match status" value="1"/>
</dbReference>
<accession>A0A9P0CQL6</accession>
<name>A0A9P0CQL6_9CUCU</name>